<keyword evidence="3" id="KW-1185">Reference proteome</keyword>
<dbReference type="PANTHER" id="PTHR35381">
    <property type="entry name" value="EF-HAND DOMAIN-CONTAINING PROTEIN"/>
    <property type="match status" value="1"/>
</dbReference>
<feature type="region of interest" description="Disordered" evidence="1">
    <location>
        <begin position="50"/>
        <end position="71"/>
    </location>
</feature>
<evidence type="ECO:0000313" key="2">
    <source>
        <dbReference type="EMBL" id="CAK9078663.1"/>
    </source>
</evidence>
<comment type="caution">
    <text evidence="2">The sequence shown here is derived from an EMBL/GenBank/DDBJ whole genome shotgun (WGS) entry which is preliminary data.</text>
</comment>
<protein>
    <submittedName>
        <fullName evidence="2">Uncharacterized protein</fullName>
    </submittedName>
</protein>
<dbReference type="PANTHER" id="PTHR35381:SF1">
    <property type="entry name" value="EF-HAND DOMAIN-CONTAINING PROTEIN"/>
    <property type="match status" value="1"/>
</dbReference>
<feature type="region of interest" description="Disordered" evidence="1">
    <location>
        <begin position="230"/>
        <end position="319"/>
    </location>
</feature>
<feature type="compositionally biased region" description="Low complexity" evidence="1">
    <location>
        <begin position="247"/>
        <end position="280"/>
    </location>
</feature>
<feature type="region of interest" description="Disordered" evidence="1">
    <location>
        <begin position="158"/>
        <end position="188"/>
    </location>
</feature>
<proteinExistence type="predicted"/>
<dbReference type="EMBL" id="CAXAMN010023583">
    <property type="protein sequence ID" value="CAK9078663.1"/>
    <property type="molecule type" value="Genomic_DNA"/>
</dbReference>
<dbReference type="Proteomes" id="UP001642484">
    <property type="component" value="Unassembled WGS sequence"/>
</dbReference>
<evidence type="ECO:0000313" key="3">
    <source>
        <dbReference type="Proteomes" id="UP001642484"/>
    </source>
</evidence>
<accession>A0ABP0PSU8</accession>
<name>A0ABP0PSU8_9DINO</name>
<reference evidence="2 3" key="1">
    <citation type="submission" date="2024-02" db="EMBL/GenBank/DDBJ databases">
        <authorList>
            <person name="Chen Y."/>
            <person name="Shah S."/>
            <person name="Dougan E. K."/>
            <person name="Thang M."/>
            <person name="Chan C."/>
        </authorList>
    </citation>
    <scope>NUCLEOTIDE SEQUENCE [LARGE SCALE GENOMIC DNA]</scope>
</reference>
<sequence>MPGDESSGDIGPMKRGRLGWIQRDVGLDNAGAERNKYGLPIGDFLYEHAREKASSSQAQEPQPSTPRMGENSRQLFEETKQRTYKQLFDLLTCKDSEGQLQAETICLDGLDSDLRAFLQPMVSFLDSSQHRMEFEAFCAALDYQRQHAVMPTAHLFTQRNSRGKEKANPETPVPKIDQNSVRLASKRRSRSVPLHVQLFRERDVRDARMEERRLLAEEAELQECTFRPRVGRHNGRSWSSRSFRQDSPGVNSSPSSSPQVQSFEPSRSTGAAPAPRTPRGPGAPGGPGVATVAASTPRPEGSLGLATPTSGLDSLRGER</sequence>
<evidence type="ECO:0000256" key="1">
    <source>
        <dbReference type="SAM" id="MobiDB-lite"/>
    </source>
</evidence>
<gene>
    <name evidence="2" type="ORF">CCMP2556_LOCUS38782</name>
</gene>
<organism evidence="2 3">
    <name type="scientific">Durusdinium trenchii</name>
    <dbReference type="NCBI Taxonomy" id="1381693"/>
    <lineage>
        <taxon>Eukaryota</taxon>
        <taxon>Sar</taxon>
        <taxon>Alveolata</taxon>
        <taxon>Dinophyceae</taxon>
        <taxon>Suessiales</taxon>
        <taxon>Symbiodiniaceae</taxon>
        <taxon>Durusdinium</taxon>
    </lineage>
</organism>